<dbReference type="InterPro" id="IPR011008">
    <property type="entry name" value="Dimeric_a/b-barrel"/>
</dbReference>
<dbReference type="Proteomes" id="UP000831113">
    <property type="component" value="Chromosome"/>
</dbReference>
<dbReference type="PANTHER" id="PTHR33336:SF3">
    <property type="entry name" value="ABM DOMAIN-CONTAINING PROTEIN"/>
    <property type="match status" value="1"/>
</dbReference>
<evidence type="ECO:0000313" key="3">
    <source>
        <dbReference type="Proteomes" id="UP000831113"/>
    </source>
</evidence>
<dbReference type="InterPro" id="IPR007138">
    <property type="entry name" value="ABM_dom"/>
</dbReference>
<dbReference type="RefSeq" id="WP_243801403.1">
    <property type="nucleotide sequence ID" value="NZ_CP094669.1"/>
</dbReference>
<feature type="domain" description="ABM" evidence="1">
    <location>
        <begin position="12"/>
        <end position="102"/>
    </location>
</feature>
<dbReference type="PANTHER" id="PTHR33336">
    <property type="entry name" value="QUINOL MONOOXYGENASE YGIN-RELATED"/>
    <property type="match status" value="1"/>
</dbReference>
<sequence length="106" mass="12326">MEKQASKQNDMYCVAAEWRVQAGQEKAVADLLLSVMEAVRKHEPGNLQYIAHQDPVEPAHFFLYEQYANKAAYETHRAAPHYQEIVLQQIVPLLTERKVFFYHPLV</sequence>
<dbReference type="SUPFAM" id="SSF54909">
    <property type="entry name" value="Dimeric alpha+beta barrel"/>
    <property type="match status" value="1"/>
</dbReference>
<keyword evidence="2" id="KW-0503">Monooxygenase</keyword>
<name>A0ABY4D1R4_9BACT</name>
<dbReference type="EMBL" id="CP094669">
    <property type="protein sequence ID" value="UOG76465.1"/>
    <property type="molecule type" value="Genomic_DNA"/>
</dbReference>
<dbReference type="Gene3D" id="3.30.70.100">
    <property type="match status" value="1"/>
</dbReference>
<evidence type="ECO:0000259" key="1">
    <source>
        <dbReference type="PROSITE" id="PS51725"/>
    </source>
</evidence>
<organism evidence="2 3">
    <name type="scientific">Hymenobacter tibetensis</name>
    <dbReference type="NCBI Taxonomy" id="497967"/>
    <lineage>
        <taxon>Bacteria</taxon>
        <taxon>Pseudomonadati</taxon>
        <taxon>Bacteroidota</taxon>
        <taxon>Cytophagia</taxon>
        <taxon>Cytophagales</taxon>
        <taxon>Hymenobacteraceae</taxon>
        <taxon>Hymenobacter</taxon>
    </lineage>
</organism>
<gene>
    <name evidence="2" type="ORF">MTX78_07655</name>
</gene>
<dbReference type="GO" id="GO:0004497">
    <property type="term" value="F:monooxygenase activity"/>
    <property type="evidence" value="ECO:0007669"/>
    <property type="project" value="UniProtKB-KW"/>
</dbReference>
<keyword evidence="2" id="KW-0560">Oxidoreductase</keyword>
<evidence type="ECO:0000313" key="2">
    <source>
        <dbReference type="EMBL" id="UOG76465.1"/>
    </source>
</evidence>
<dbReference type="Pfam" id="PF03992">
    <property type="entry name" value="ABM"/>
    <property type="match status" value="1"/>
</dbReference>
<accession>A0ABY4D1R4</accession>
<reference evidence="2 3" key="1">
    <citation type="submission" date="2022-03" db="EMBL/GenBank/DDBJ databases">
        <title>Hymenobactersp. isolated from the air.</title>
        <authorList>
            <person name="Won M."/>
            <person name="Kwon S.-W."/>
        </authorList>
    </citation>
    <scope>NUCLEOTIDE SEQUENCE [LARGE SCALE GENOMIC DNA]</scope>
    <source>
        <strain evidence="2 3">KACC 21982</strain>
    </source>
</reference>
<keyword evidence="3" id="KW-1185">Reference proteome</keyword>
<protein>
    <submittedName>
        <fullName evidence="2">Antibiotic biosynthesis monooxygenase</fullName>
    </submittedName>
</protein>
<dbReference type="InterPro" id="IPR050744">
    <property type="entry name" value="AI-2_Isomerase_LsrG"/>
</dbReference>
<proteinExistence type="predicted"/>
<dbReference type="PROSITE" id="PS51725">
    <property type="entry name" value="ABM"/>
    <property type="match status" value="1"/>
</dbReference>